<accession>A0A917KWF6</accession>
<organism evidence="1 2">
    <name type="scientific">Neoroseomonas lacus</name>
    <dbReference type="NCBI Taxonomy" id="287609"/>
    <lineage>
        <taxon>Bacteria</taxon>
        <taxon>Pseudomonadati</taxon>
        <taxon>Pseudomonadota</taxon>
        <taxon>Alphaproteobacteria</taxon>
        <taxon>Acetobacterales</taxon>
        <taxon>Acetobacteraceae</taxon>
        <taxon>Neoroseomonas</taxon>
    </lineage>
</organism>
<evidence type="ECO:0000313" key="1">
    <source>
        <dbReference type="EMBL" id="GGJ30085.1"/>
    </source>
</evidence>
<sequence>MQTNRMPSRIRCGGGCECDTRGGWSVRVKGHVALRGGMCPCGHGVDGRGLCPRTPTKGLRALGTLLLALSGIGGAPYFRRQRRRLPPAERISAARVEKVPGG</sequence>
<name>A0A917KWF6_9PROT</name>
<gene>
    <name evidence="1" type="ORF">GCM10011320_41960</name>
</gene>
<reference evidence="1" key="2">
    <citation type="submission" date="2020-09" db="EMBL/GenBank/DDBJ databases">
        <authorList>
            <person name="Sun Q."/>
            <person name="Zhou Y."/>
        </authorList>
    </citation>
    <scope>NUCLEOTIDE SEQUENCE</scope>
    <source>
        <strain evidence="1">CGMCC 1.3617</strain>
    </source>
</reference>
<dbReference type="Proteomes" id="UP000661507">
    <property type="component" value="Unassembled WGS sequence"/>
</dbReference>
<dbReference type="EMBL" id="BMKW01000010">
    <property type="protein sequence ID" value="GGJ30085.1"/>
    <property type="molecule type" value="Genomic_DNA"/>
</dbReference>
<comment type="caution">
    <text evidence="1">The sequence shown here is derived from an EMBL/GenBank/DDBJ whole genome shotgun (WGS) entry which is preliminary data.</text>
</comment>
<dbReference type="AlphaFoldDB" id="A0A917KWF6"/>
<keyword evidence="2" id="KW-1185">Reference proteome</keyword>
<evidence type="ECO:0000313" key="2">
    <source>
        <dbReference type="Proteomes" id="UP000661507"/>
    </source>
</evidence>
<reference evidence="1" key="1">
    <citation type="journal article" date="2014" name="Int. J. Syst. Evol. Microbiol.">
        <title>Complete genome sequence of Corynebacterium casei LMG S-19264T (=DSM 44701T), isolated from a smear-ripened cheese.</title>
        <authorList>
            <consortium name="US DOE Joint Genome Institute (JGI-PGF)"/>
            <person name="Walter F."/>
            <person name="Albersmeier A."/>
            <person name="Kalinowski J."/>
            <person name="Ruckert C."/>
        </authorList>
    </citation>
    <scope>NUCLEOTIDE SEQUENCE</scope>
    <source>
        <strain evidence="1">CGMCC 1.3617</strain>
    </source>
</reference>
<proteinExistence type="predicted"/>
<protein>
    <submittedName>
        <fullName evidence="1">Uncharacterized protein</fullName>
    </submittedName>
</protein>